<evidence type="ECO:0008006" key="3">
    <source>
        <dbReference type="Google" id="ProtNLM"/>
    </source>
</evidence>
<dbReference type="EMBL" id="LIZY01000064">
    <property type="protein sequence ID" value="KPJ63763.1"/>
    <property type="molecule type" value="Genomic_DNA"/>
</dbReference>
<evidence type="ECO:0000313" key="2">
    <source>
        <dbReference type="Proteomes" id="UP000052020"/>
    </source>
</evidence>
<dbReference type="Pfam" id="PF12715">
    <property type="entry name" value="Abhydrolase_7"/>
    <property type="match status" value="1"/>
</dbReference>
<protein>
    <recommendedName>
        <fullName evidence="3">Acetyl xylan esterase domain-containing protein</fullName>
    </recommendedName>
</protein>
<dbReference type="SUPFAM" id="SSF53474">
    <property type="entry name" value="alpha/beta-Hydrolases"/>
    <property type="match status" value="1"/>
</dbReference>
<reference evidence="1 2" key="1">
    <citation type="journal article" date="2015" name="Microbiome">
        <title>Genomic resolution of linkages in carbon, nitrogen, and sulfur cycling among widespread estuary sediment bacteria.</title>
        <authorList>
            <person name="Baker B.J."/>
            <person name="Lazar C.S."/>
            <person name="Teske A.P."/>
            <person name="Dick G.J."/>
        </authorList>
    </citation>
    <scope>NUCLEOTIDE SEQUENCE [LARGE SCALE GENOMIC DNA]</scope>
    <source>
        <strain evidence="1">DG_56</strain>
    </source>
</reference>
<gene>
    <name evidence="1" type="ORF">AMK68_03205</name>
</gene>
<proteinExistence type="predicted"/>
<dbReference type="InterPro" id="IPR029058">
    <property type="entry name" value="AB_hydrolase_fold"/>
</dbReference>
<accession>A0A0S7XNE9</accession>
<dbReference type="InterPro" id="IPR025890">
    <property type="entry name" value="Abhydrolase_bac"/>
</dbReference>
<dbReference type="PANTHER" id="PTHR22946:SF8">
    <property type="entry name" value="ACETYL XYLAN ESTERASE DOMAIN-CONTAINING PROTEIN"/>
    <property type="match status" value="1"/>
</dbReference>
<dbReference type="Gene3D" id="3.40.50.1820">
    <property type="entry name" value="alpha/beta hydrolase"/>
    <property type="match status" value="1"/>
</dbReference>
<dbReference type="InterPro" id="IPR050261">
    <property type="entry name" value="FrsA_esterase"/>
</dbReference>
<comment type="caution">
    <text evidence="1">The sequence shown here is derived from an EMBL/GenBank/DDBJ whole genome shotgun (WGS) entry which is preliminary data.</text>
</comment>
<dbReference type="Proteomes" id="UP000052020">
    <property type="component" value="Unassembled WGS sequence"/>
</dbReference>
<dbReference type="AlphaFoldDB" id="A0A0S7XNE9"/>
<name>A0A0S7XNE9_9BACT</name>
<dbReference type="ESTHER" id="9bact-a0a0s7xne9">
    <property type="family name" value="Abhydrolase_7"/>
</dbReference>
<dbReference type="PANTHER" id="PTHR22946">
    <property type="entry name" value="DIENELACTONE HYDROLASE DOMAIN-CONTAINING PROTEIN-RELATED"/>
    <property type="match status" value="1"/>
</dbReference>
<organism evidence="1 2">
    <name type="scientific">candidate division KD3-62 bacterium DG_56</name>
    <dbReference type="NCBI Taxonomy" id="1704032"/>
    <lineage>
        <taxon>Bacteria</taxon>
        <taxon>candidate division KD3-62</taxon>
    </lineage>
</organism>
<evidence type="ECO:0000313" key="1">
    <source>
        <dbReference type="EMBL" id="KPJ63763.1"/>
    </source>
</evidence>
<sequence>MFSMGEYLNRRYRQTERALAFAATNRDEWEVWNRQLSETLNTLMGPWPDRCPLDTQIVDRVEEEGYLREKVIFRSEPDMAVPAWVLIPGDIKPAERRPAVLALHGHGHGKDSLIGIAHGESGRVGNIRSHNYDYARQAAMHGYVVIAPDARGFGERRVGYEHPGKDGCDLVLLKAIMLGMNPLSLNVWDARRCIDYLVTRPEVDPDRIACIGLSYGGTLTLFTTIFEPRIKACVISGYLNLWGAFAYELGNFCGSQIVPDLLRYAEMGDVAALIAPRPALYECGKQDGTFPIAAAREAYATVLRAYEVLGVPDHVELDAFDGGHEWSGRKAWGWLSQWV</sequence>
<dbReference type="PATRIC" id="fig|1704032.3.peg.463"/>